<feature type="chain" id="PRO_5020787209" description="Lipoprotein" evidence="1">
    <location>
        <begin position="19"/>
        <end position="134"/>
    </location>
</feature>
<dbReference type="RefSeq" id="WP_131905862.1">
    <property type="nucleotide sequence ID" value="NZ_BAAAFU010000004.1"/>
</dbReference>
<name>A0A4R1F080_9GAMM</name>
<protein>
    <recommendedName>
        <fullName evidence="4">Lipoprotein</fullName>
    </recommendedName>
</protein>
<evidence type="ECO:0008006" key="4">
    <source>
        <dbReference type="Google" id="ProtNLM"/>
    </source>
</evidence>
<evidence type="ECO:0000313" key="2">
    <source>
        <dbReference type="EMBL" id="TCJ87596.1"/>
    </source>
</evidence>
<keyword evidence="1" id="KW-0732">Signal</keyword>
<proteinExistence type="predicted"/>
<evidence type="ECO:0000256" key="1">
    <source>
        <dbReference type="SAM" id="SignalP"/>
    </source>
</evidence>
<gene>
    <name evidence="2" type="ORF">EV695_2108</name>
</gene>
<comment type="caution">
    <text evidence="2">The sequence shown here is derived from an EMBL/GenBank/DDBJ whole genome shotgun (WGS) entry which is preliminary data.</text>
</comment>
<evidence type="ECO:0000313" key="3">
    <source>
        <dbReference type="Proteomes" id="UP000294887"/>
    </source>
</evidence>
<dbReference type="AlphaFoldDB" id="A0A4R1F080"/>
<reference evidence="2 3" key="1">
    <citation type="submission" date="2019-03" db="EMBL/GenBank/DDBJ databases">
        <title>Genomic Encyclopedia of Type Strains, Phase IV (KMG-IV): sequencing the most valuable type-strain genomes for metagenomic binning, comparative biology and taxonomic classification.</title>
        <authorList>
            <person name="Goeker M."/>
        </authorList>
    </citation>
    <scope>NUCLEOTIDE SEQUENCE [LARGE SCALE GENOMIC DNA]</scope>
    <source>
        <strain evidence="2 3">DSM 24830</strain>
    </source>
</reference>
<dbReference type="Proteomes" id="UP000294887">
    <property type="component" value="Unassembled WGS sequence"/>
</dbReference>
<accession>A0A4R1F080</accession>
<feature type="signal peptide" evidence="1">
    <location>
        <begin position="1"/>
        <end position="18"/>
    </location>
</feature>
<dbReference type="OrthoDB" id="5624434at2"/>
<sequence>MKKLAIAVCVLAAVNLTACTQYKSMKHEKQKEYLIEDTINATDPSDRAAIITSKMVEALGLNEAQRVKVALLNEDFSNRYSVLAASNNPKINKRKEFIKLTDEKNQELKKVFNNAQVTKWNEIRKEFWDEYRML</sequence>
<keyword evidence="3" id="KW-1185">Reference proteome</keyword>
<dbReference type="EMBL" id="SMFQ01000003">
    <property type="protein sequence ID" value="TCJ87596.1"/>
    <property type="molecule type" value="Genomic_DNA"/>
</dbReference>
<organism evidence="2 3">
    <name type="scientific">Cocleimonas flava</name>
    <dbReference type="NCBI Taxonomy" id="634765"/>
    <lineage>
        <taxon>Bacteria</taxon>
        <taxon>Pseudomonadati</taxon>
        <taxon>Pseudomonadota</taxon>
        <taxon>Gammaproteobacteria</taxon>
        <taxon>Thiotrichales</taxon>
        <taxon>Thiotrichaceae</taxon>
        <taxon>Cocleimonas</taxon>
    </lineage>
</organism>